<keyword evidence="3" id="KW-1185">Reference proteome</keyword>
<keyword evidence="2" id="KW-0614">Plasmid</keyword>
<geneLocation type="plasmid" evidence="2 3">
    <name>pMM35_02</name>
</geneLocation>
<reference evidence="2" key="1">
    <citation type="submission" date="2020-09" db="EMBL/GenBank/DDBJ databases">
        <title>New species isolated from human feces.</title>
        <authorList>
            <person name="Kitahara M."/>
            <person name="Shigeno Y."/>
            <person name="Shime M."/>
            <person name="Matsumoto Y."/>
            <person name="Nakamura S."/>
            <person name="Motooka D."/>
            <person name="Fukuoka S."/>
            <person name="Nishikawa H."/>
            <person name="Benno Y."/>
        </authorList>
    </citation>
    <scope>NUCLEOTIDE SEQUENCE</scope>
    <source>
        <strain evidence="2">MM35</strain>
        <plasmid evidence="2">pMM35_02</plasmid>
    </source>
</reference>
<proteinExistence type="predicted"/>
<organism evidence="2 3">
    <name type="scientific">Vescimonas fastidiosa</name>
    <dbReference type="NCBI Taxonomy" id="2714353"/>
    <lineage>
        <taxon>Bacteria</taxon>
        <taxon>Bacillati</taxon>
        <taxon>Bacillota</taxon>
        <taxon>Clostridia</taxon>
        <taxon>Eubacteriales</taxon>
        <taxon>Oscillospiraceae</taxon>
        <taxon>Vescimonas</taxon>
    </lineage>
</organism>
<evidence type="ECO:0000313" key="3">
    <source>
        <dbReference type="Proteomes" id="UP000681343"/>
    </source>
</evidence>
<dbReference type="AlphaFoldDB" id="A0A810PX44"/>
<keyword evidence="1" id="KW-0732">Signal</keyword>
<feature type="chain" id="PRO_5032292246" evidence="1">
    <location>
        <begin position="24"/>
        <end position="147"/>
    </location>
</feature>
<dbReference type="RefSeq" id="WP_212822180.1">
    <property type="nucleotide sequence ID" value="NZ_AP023417.1"/>
</dbReference>
<evidence type="ECO:0000313" key="2">
    <source>
        <dbReference type="EMBL" id="BCK80184.1"/>
    </source>
</evidence>
<accession>A0A810PX44</accession>
<dbReference type="Proteomes" id="UP000681343">
    <property type="component" value="Plasmid pMM35_02"/>
</dbReference>
<feature type="signal peptide" evidence="1">
    <location>
        <begin position="1"/>
        <end position="23"/>
    </location>
</feature>
<sequence>MKKIITLIMAFLVCAAMAVPAFASTSDTRITGFSVNVYSYHRLTPRTKDDSSAVYFYYRDGKRDHIRARALGGSAQNGSMNNCTVSGGTRVNYVTCHNGNKYSIHSFINEDGYRWATLSFSCPNLFGETMSGEWSPDSANSYKDATP</sequence>
<dbReference type="EMBL" id="AP023417">
    <property type="protein sequence ID" value="BCK80184.1"/>
    <property type="molecule type" value="Genomic_DNA"/>
</dbReference>
<protein>
    <submittedName>
        <fullName evidence="2">Uncharacterized protein</fullName>
    </submittedName>
</protein>
<gene>
    <name evidence="2" type="ORF">MM35RIKEN_23760</name>
</gene>
<evidence type="ECO:0000256" key="1">
    <source>
        <dbReference type="SAM" id="SignalP"/>
    </source>
</evidence>
<dbReference type="KEGG" id="vfa:MM35RIKEN_23760"/>
<name>A0A810PX44_9FIRM</name>